<dbReference type="EMBL" id="AP028679">
    <property type="protein sequence ID" value="BEQ17119.1"/>
    <property type="molecule type" value="Genomic_DNA"/>
</dbReference>
<dbReference type="PIRSF" id="PIRSF001586">
    <property type="entry name" value="FGAM_synth_I"/>
    <property type="match status" value="1"/>
</dbReference>
<keyword evidence="2" id="KW-0436">Ligase</keyword>
<keyword evidence="9" id="KW-1185">Reference proteome</keyword>
<protein>
    <submittedName>
        <fullName evidence="8">Phosphoribosylformylglycinamidine synthase</fullName>
    </submittedName>
</protein>
<reference evidence="9" key="1">
    <citation type="journal article" date="2023" name="Arch. Microbiol.">
        <title>Desulfoferula mesophilus gen. nov. sp. nov., a mesophilic sulfate-reducing bacterium isolated from a brackish lake sediment.</title>
        <authorList>
            <person name="Watanabe T."/>
            <person name="Yabe T."/>
            <person name="Tsuji J.M."/>
            <person name="Fukui M."/>
        </authorList>
    </citation>
    <scope>NUCLEOTIDE SEQUENCE [LARGE SCALE GENOMIC DNA]</scope>
    <source>
        <strain evidence="9">12FAK</strain>
    </source>
</reference>
<dbReference type="AlphaFoldDB" id="A0AAU9ERN9"/>
<keyword evidence="5" id="KW-0378">Hydrolase</keyword>
<evidence type="ECO:0000256" key="6">
    <source>
        <dbReference type="ARBA" id="ARBA00022840"/>
    </source>
</evidence>
<sequence length="281" mass="30053">MPGHDKVRALVLGGFGLNCDNETAHALELAGAAASIVHISDLTGTAKRKPKETLDDYQILVFDGGFSWGDDHGAGVLLATRLGNHLNTQLRAFLDRGGLVLGICNGFQALVNLGLLPMLHGWEREVALTANDCGNFQDRWVELLAQENSPCLFTKGLKRLDLPIRHGEGKLVCDEATLAKLEELGMVAVRYGNGSGKPAAGRHPANPNGSLNDIAGICDPSGRVFGLMPHPEGYYRASQHPDWTLQREKARRQGREPDPLGAGLGLAIFSNAVAAAREALA</sequence>
<dbReference type="GO" id="GO:0005524">
    <property type="term" value="F:ATP binding"/>
    <property type="evidence" value="ECO:0007669"/>
    <property type="project" value="UniProtKB-KW"/>
</dbReference>
<dbReference type="GO" id="GO:0006189">
    <property type="term" value="P:'de novo' IMP biosynthetic process"/>
    <property type="evidence" value="ECO:0007669"/>
    <property type="project" value="InterPro"/>
</dbReference>
<organism evidence="8 9">
    <name type="scientific">Desulfoferula mesophila</name>
    <dbReference type="NCBI Taxonomy" id="3058419"/>
    <lineage>
        <taxon>Bacteria</taxon>
        <taxon>Pseudomonadati</taxon>
        <taxon>Thermodesulfobacteriota</taxon>
        <taxon>Desulfarculia</taxon>
        <taxon>Desulfarculales</taxon>
        <taxon>Desulfarculaceae</taxon>
        <taxon>Desulfoferula</taxon>
    </lineage>
</organism>
<dbReference type="InterPro" id="IPR029062">
    <property type="entry name" value="Class_I_gatase-like"/>
</dbReference>
<dbReference type="PANTHER" id="PTHR10099:SF1">
    <property type="entry name" value="PHOSPHORIBOSYLFORMYLGLYCINAMIDINE SYNTHASE"/>
    <property type="match status" value="1"/>
</dbReference>
<keyword evidence="3" id="KW-0547">Nucleotide-binding</keyword>
<accession>A0AAU9ERN9</accession>
<gene>
    <name evidence="8" type="primary">purQ</name>
    <name evidence="8" type="ORF">FAK_41850</name>
</gene>
<keyword evidence="6" id="KW-0067">ATP-binding</keyword>
<keyword evidence="4" id="KW-0658">Purine biosynthesis</keyword>
<evidence type="ECO:0000256" key="1">
    <source>
        <dbReference type="ARBA" id="ARBA00022490"/>
    </source>
</evidence>
<proteinExistence type="predicted"/>
<keyword evidence="1" id="KW-0963">Cytoplasm</keyword>
<dbReference type="Pfam" id="PF13507">
    <property type="entry name" value="GATase_5"/>
    <property type="match status" value="1"/>
</dbReference>
<keyword evidence="7" id="KW-0315">Glutamine amidotransferase</keyword>
<dbReference type="GO" id="GO:0016787">
    <property type="term" value="F:hydrolase activity"/>
    <property type="evidence" value="ECO:0007669"/>
    <property type="project" value="UniProtKB-KW"/>
</dbReference>
<evidence type="ECO:0000256" key="3">
    <source>
        <dbReference type="ARBA" id="ARBA00022741"/>
    </source>
</evidence>
<dbReference type="InterPro" id="IPR010075">
    <property type="entry name" value="PRibForGlyAmidine_synth_PurQ"/>
</dbReference>
<dbReference type="Proteomes" id="UP001366166">
    <property type="component" value="Chromosome"/>
</dbReference>
<evidence type="ECO:0000256" key="4">
    <source>
        <dbReference type="ARBA" id="ARBA00022755"/>
    </source>
</evidence>
<evidence type="ECO:0000256" key="2">
    <source>
        <dbReference type="ARBA" id="ARBA00022598"/>
    </source>
</evidence>
<name>A0AAU9ERN9_9BACT</name>
<dbReference type="Gene3D" id="3.40.50.880">
    <property type="match status" value="1"/>
</dbReference>
<dbReference type="SMART" id="SM01211">
    <property type="entry name" value="GATase_5"/>
    <property type="match status" value="1"/>
</dbReference>
<dbReference type="GO" id="GO:0005737">
    <property type="term" value="C:cytoplasm"/>
    <property type="evidence" value="ECO:0007669"/>
    <property type="project" value="TreeGrafter"/>
</dbReference>
<evidence type="ECO:0000313" key="8">
    <source>
        <dbReference type="EMBL" id="BEQ17119.1"/>
    </source>
</evidence>
<dbReference type="PANTHER" id="PTHR10099">
    <property type="entry name" value="PHOSPHORIBOSYLFORMYLGLYCINAMIDINE SYNTHASE"/>
    <property type="match status" value="1"/>
</dbReference>
<dbReference type="SUPFAM" id="SSF52317">
    <property type="entry name" value="Class I glutamine amidotransferase-like"/>
    <property type="match status" value="1"/>
</dbReference>
<evidence type="ECO:0000256" key="5">
    <source>
        <dbReference type="ARBA" id="ARBA00022801"/>
    </source>
</evidence>
<dbReference type="RefSeq" id="WP_338603931.1">
    <property type="nucleotide sequence ID" value="NZ_AP028679.1"/>
</dbReference>
<dbReference type="GO" id="GO:0004642">
    <property type="term" value="F:phosphoribosylformylglycinamidine synthase activity"/>
    <property type="evidence" value="ECO:0007669"/>
    <property type="project" value="InterPro"/>
</dbReference>
<dbReference type="PROSITE" id="PS51273">
    <property type="entry name" value="GATASE_TYPE_1"/>
    <property type="match status" value="1"/>
</dbReference>
<evidence type="ECO:0000256" key="7">
    <source>
        <dbReference type="ARBA" id="ARBA00022962"/>
    </source>
</evidence>
<evidence type="ECO:0000313" key="9">
    <source>
        <dbReference type="Proteomes" id="UP001366166"/>
    </source>
</evidence>
<dbReference type="KEGG" id="dmp:FAK_41850"/>